<sequence length="155" mass="17030">MNAGAVADGGEDQATAHGAIVCTRQVDVDPVHAFEVFTERFGDWWDPRLTSDPSTYEGADVEEVEGGAVVLHHDGEDYPIGEVTEWTTGERFAMSFHLSLPRAHPTELIVDFEPVDDGTLVTLTHDGWGPDNVARRGKFTEWPHLLGRFAAVAEE</sequence>
<dbReference type="Gene3D" id="3.30.530.20">
    <property type="match status" value="1"/>
</dbReference>
<dbReference type="eggNOG" id="COG3832">
    <property type="taxonomic scope" value="Bacteria"/>
</dbReference>
<reference evidence="3 4" key="1">
    <citation type="submission" date="2013-08" db="EMBL/GenBank/DDBJ databases">
        <title>The genome sequence of Knoellia sinensis.</title>
        <authorList>
            <person name="Zhu W."/>
            <person name="Wang G."/>
        </authorList>
    </citation>
    <scope>NUCLEOTIDE SEQUENCE [LARGE SCALE GENOMIC DNA]</scope>
    <source>
        <strain evidence="3 4">KCTC 19936</strain>
    </source>
</reference>
<dbReference type="InterPro" id="IPR023393">
    <property type="entry name" value="START-like_dom_sf"/>
</dbReference>
<comment type="similarity">
    <text evidence="1">Belongs to the AHA1 family.</text>
</comment>
<accession>A0A0A0J3P8</accession>
<name>A0A0A0J3P8_9MICO</name>
<evidence type="ECO:0000313" key="3">
    <source>
        <dbReference type="EMBL" id="KGN30752.1"/>
    </source>
</evidence>
<evidence type="ECO:0000256" key="1">
    <source>
        <dbReference type="ARBA" id="ARBA00006817"/>
    </source>
</evidence>
<evidence type="ECO:0000259" key="2">
    <source>
        <dbReference type="Pfam" id="PF08327"/>
    </source>
</evidence>
<comment type="caution">
    <text evidence="3">The sequence shown here is derived from an EMBL/GenBank/DDBJ whole genome shotgun (WGS) entry which is preliminary data.</text>
</comment>
<dbReference type="AlphaFoldDB" id="A0A0A0J3P8"/>
<feature type="domain" description="Activator of Hsp90 ATPase homologue 1/2-like C-terminal" evidence="2">
    <location>
        <begin position="34"/>
        <end position="153"/>
    </location>
</feature>
<dbReference type="InterPro" id="IPR013538">
    <property type="entry name" value="ASHA1/2-like_C"/>
</dbReference>
<protein>
    <recommendedName>
        <fullName evidence="2">Activator of Hsp90 ATPase homologue 1/2-like C-terminal domain-containing protein</fullName>
    </recommendedName>
</protein>
<dbReference type="Pfam" id="PF08327">
    <property type="entry name" value="AHSA1"/>
    <property type="match status" value="1"/>
</dbReference>
<dbReference type="STRING" id="1385520.N802_05975"/>
<dbReference type="RefSeq" id="WP_035918157.1">
    <property type="nucleotide sequence ID" value="NZ_AVPJ01000016.1"/>
</dbReference>
<dbReference type="OrthoDB" id="268331at2"/>
<gene>
    <name evidence="3" type="ORF">N802_05975</name>
</gene>
<evidence type="ECO:0000313" key="4">
    <source>
        <dbReference type="Proteomes" id="UP000030002"/>
    </source>
</evidence>
<dbReference type="Proteomes" id="UP000030002">
    <property type="component" value="Unassembled WGS sequence"/>
</dbReference>
<dbReference type="SUPFAM" id="SSF55961">
    <property type="entry name" value="Bet v1-like"/>
    <property type="match status" value="1"/>
</dbReference>
<organism evidence="3 4">
    <name type="scientific">Knoellia sinensis KCTC 19936</name>
    <dbReference type="NCBI Taxonomy" id="1385520"/>
    <lineage>
        <taxon>Bacteria</taxon>
        <taxon>Bacillati</taxon>
        <taxon>Actinomycetota</taxon>
        <taxon>Actinomycetes</taxon>
        <taxon>Micrococcales</taxon>
        <taxon>Intrasporangiaceae</taxon>
        <taxon>Knoellia</taxon>
    </lineage>
</organism>
<proteinExistence type="inferred from homology"/>
<keyword evidence="4" id="KW-1185">Reference proteome</keyword>
<dbReference type="EMBL" id="AVPJ01000016">
    <property type="protein sequence ID" value="KGN30752.1"/>
    <property type="molecule type" value="Genomic_DNA"/>
</dbReference>